<evidence type="ECO:0000313" key="1">
    <source>
        <dbReference type="EMBL" id="CAA9332638.1"/>
    </source>
</evidence>
<accession>A0A6J4LJS0</accession>
<reference evidence="1" key="1">
    <citation type="submission" date="2020-02" db="EMBL/GenBank/DDBJ databases">
        <authorList>
            <person name="Meier V. D."/>
        </authorList>
    </citation>
    <scope>NUCLEOTIDE SEQUENCE</scope>
    <source>
        <strain evidence="1">AVDCRST_MAG16</strain>
    </source>
</reference>
<dbReference type="AlphaFoldDB" id="A0A6J4LJS0"/>
<gene>
    <name evidence="1" type="ORF">AVDCRST_MAG16-1338</name>
</gene>
<name>A0A6J4LJS0_9ACTN</name>
<dbReference type="PANTHER" id="PTHR30160">
    <property type="entry name" value="TETRAACYLDISACCHARIDE 4'-KINASE-RELATED"/>
    <property type="match status" value="1"/>
</dbReference>
<dbReference type="GO" id="GO:0005829">
    <property type="term" value="C:cytosol"/>
    <property type="evidence" value="ECO:0007669"/>
    <property type="project" value="TreeGrafter"/>
</dbReference>
<sequence length="93" mass="9677">MRVVVLRALGLGDLLTAVPALRALRRARPDAEIVLAMPAGLADLARLSGAVDEVVDTAALAPLERSLHAADLAVNLHGRGPQSTALLRETAPQ</sequence>
<dbReference type="EMBL" id="CADCUE010000117">
    <property type="protein sequence ID" value="CAA9332638.1"/>
    <property type="molecule type" value="Genomic_DNA"/>
</dbReference>
<dbReference type="GO" id="GO:0009244">
    <property type="term" value="P:lipopolysaccharide core region biosynthetic process"/>
    <property type="evidence" value="ECO:0007669"/>
    <property type="project" value="TreeGrafter"/>
</dbReference>
<organism evidence="1">
    <name type="scientific">uncultured Frankineae bacterium</name>
    <dbReference type="NCBI Taxonomy" id="437475"/>
    <lineage>
        <taxon>Bacteria</taxon>
        <taxon>Bacillati</taxon>
        <taxon>Actinomycetota</taxon>
        <taxon>Actinomycetes</taxon>
        <taxon>Frankiales</taxon>
        <taxon>environmental samples</taxon>
    </lineage>
</organism>
<protein>
    <submittedName>
        <fullName evidence="1">ADP-heptose--lipooligosaccharide heptosyltransferase II</fullName>
    </submittedName>
</protein>
<keyword evidence="1" id="KW-0808">Transferase</keyword>
<dbReference type="PANTHER" id="PTHR30160:SF1">
    <property type="entry name" value="LIPOPOLYSACCHARIDE 1,2-N-ACETYLGLUCOSAMINETRANSFERASE-RELATED"/>
    <property type="match status" value="1"/>
</dbReference>
<feature type="non-terminal residue" evidence="1">
    <location>
        <position position="93"/>
    </location>
</feature>
<dbReference type="Gene3D" id="3.40.50.2000">
    <property type="entry name" value="Glycogen Phosphorylase B"/>
    <property type="match status" value="1"/>
</dbReference>
<dbReference type="InterPro" id="IPR051199">
    <property type="entry name" value="LPS_LOS_Heptosyltrfase"/>
</dbReference>
<proteinExistence type="predicted"/>
<dbReference type="SUPFAM" id="SSF53756">
    <property type="entry name" value="UDP-Glycosyltransferase/glycogen phosphorylase"/>
    <property type="match status" value="1"/>
</dbReference>
<dbReference type="GO" id="GO:0008713">
    <property type="term" value="F:ADP-heptose-lipopolysaccharide heptosyltransferase activity"/>
    <property type="evidence" value="ECO:0007669"/>
    <property type="project" value="TreeGrafter"/>
</dbReference>